<evidence type="ECO:0000313" key="3">
    <source>
        <dbReference type="Proteomes" id="UP001190700"/>
    </source>
</evidence>
<feature type="compositionally biased region" description="Gly residues" evidence="1">
    <location>
        <begin position="111"/>
        <end position="121"/>
    </location>
</feature>
<feature type="region of interest" description="Disordered" evidence="1">
    <location>
        <begin position="1"/>
        <end position="30"/>
    </location>
</feature>
<proteinExistence type="predicted"/>
<comment type="caution">
    <text evidence="2">The sequence shown here is derived from an EMBL/GenBank/DDBJ whole genome shotgun (WGS) entry which is preliminary data.</text>
</comment>
<feature type="compositionally biased region" description="Basic residues" evidence="1">
    <location>
        <begin position="127"/>
        <end position="137"/>
    </location>
</feature>
<accession>A0AAE0G2F2</accession>
<evidence type="ECO:0000313" key="2">
    <source>
        <dbReference type="EMBL" id="KAK3270177.1"/>
    </source>
</evidence>
<dbReference type="Proteomes" id="UP001190700">
    <property type="component" value="Unassembled WGS sequence"/>
</dbReference>
<dbReference type="EMBL" id="LGRX02010538">
    <property type="protein sequence ID" value="KAK3270177.1"/>
    <property type="molecule type" value="Genomic_DNA"/>
</dbReference>
<evidence type="ECO:0000256" key="1">
    <source>
        <dbReference type="SAM" id="MobiDB-lite"/>
    </source>
</evidence>
<feature type="compositionally biased region" description="Gly residues" evidence="1">
    <location>
        <begin position="138"/>
        <end position="150"/>
    </location>
</feature>
<feature type="region of interest" description="Disordered" evidence="1">
    <location>
        <begin position="101"/>
        <end position="150"/>
    </location>
</feature>
<reference evidence="2 3" key="1">
    <citation type="journal article" date="2015" name="Genome Biol. Evol.">
        <title>Comparative Genomics of a Bacterivorous Green Alga Reveals Evolutionary Causalities and Consequences of Phago-Mixotrophic Mode of Nutrition.</title>
        <authorList>
            <person name="Burns J.A."/>
            <person name="Paasch A."/>
            <person name="Narechania A."/>
            <person name="Kim E."/>
        </authorList>
    </citation>
    <scope>NUCLEOTIDE SEQUENCE [LARGE SCALE GENOMIC DNA]</scope>
    <source>
        <strain evidence="2 3">PLY_AMNH</strain>
    </source>
</reference>
<name>A0AAE0G2F2_9CHLO</name>
<dbReference type="AlphaFoldDB" id="A0AAE0G2F2"/>
<keyword evidence="3" id="KW-1185">Reference proteome</keyword>
<protein>
    <submittedName>
        <fullName evidence="2">Uncharacterized protein</fullName>
    </submittedName>
</protein>
<sequence length="349" mass="37043">MELLSRNFSNKRKRVSFASGSGDGDPDQDLLALNPQQRQELATLGSAFCKVNDERLAKALRRELAPEDIAKPPGAKAQPATDAVMQTGPLFGVSLLVSPPQRRQPLEEGRIGGGPWRGDGTPGKMKGPLRGKGHGGRGKAMGAGQGGGRGKGVGAEAKAVGAEATGVGAEAKRVGAEAKAMGAEAKGMGAEAKGVAFPMLVIALAGGASSPLIPELQVVEVETQAEGKTWCAGLVLDVLVPVKDMQGPPLKGARKPATRGCPSTEFSQDQLYSAPDYVREEHMMEKLDLESAYKSLGEASQVWLFQCFEFEWARGCVGYLDDFFMPAPTREEVEEHIMPLVEFVYDALH</sequence>
<organism evidence="2 3">
    <name type="scientific">Cymbomonas tetramitiformis</name>
    <dbReference type="NCBI Taxonomy" id="36881"/>
    <lineage>
        <taxon>Eukaryota</taxon>
        <taxon>Viridiplantae</taxon>
        <taxon>Chlorophyta</taxon>
        <taxon>Pyramimonadophyceae</taxon>
        <taxon>Pyramimonadales</taxon>
        <taxon>Pyramimonadaceae</taxon>
        <taxon>Cymbomonas</taxon>
    </lineage>
</organism>
<gene>
    <name evidence="2" type="ORF">CYMTET_21411</name>
</gene>